<reference evidence="2 3" key="1">
    <citation type="submission" date="2019-03" db="EMBL/GenBank/DDBJ databases">
        <title>Genomic Encyclopedia of Type Strains, Phase IV (KMG-IV): sequencing the most valuable type-strain genomes for metagenomic binning, comparative biology and taxonomic classification.</title>
        <authorList>
            <person name="Goeker M."/>
        </authorList>
    </citation>
    <scope>NUCLEOTIDE SEQUENCE [LARGE SCALE GENOMIC DNA]</scope>
    <source>
        <strain evidence="2 3">DSM 2286</strain>
    </source>
</reference>
<sequence>MALQITITDAGRAEIVNAQNTGTGPVVISQVGVGTGQYAPSKTQTALQGEIKRIGTIGGQVVADDTIHVTVKDEGADAYDVGEFGLFSASGTLLAVYSQPAVSGWIIEKASASTLLLAVDIVLESLDADTLTFGDVVFINPPATTEVAGVVELATVAETLAGEDSSRAVHPEGLAAVIEALGLGTASTRDYSSTNVPGTVMYRDGNGNVAVAIIYGDLDGLAAAASKLETARTINGVPFDGTANIVIADGTKEPALGFTPVQQGGGAGMLSNKVMIGYDGNGNLIFQVDATAFGKLWSENNQLGLGTTAESARAALYLGDAATLNGTSLNTPGTIVVRDGNGDVAVRYLVGELVGLAERATKLNVARTINGVPFDGTANISITTVPTAPPGSNSTLIANTAFVQAAIAALVNSSPATLDTLNELAASLGNDPNFATTVVNWLSGKVNRDSITDAGFANGDTNYPYFRAAADGVVHYLQKALGFTPVRQGGGAYQLTNVVYIGFDGSALRAQVDATDLGQLWSDYNGVQKVVAAIAAMAVGSVASYALCVVGGGSAGVAVPAGTLVAGSSLRFAAASGDYSSAPDGTWRVMGHLFDANLDDTNSVTLCLRVS</sequence>
<dbReference type="InterPro" id="IPR022225">
    <property type="entry name" value="Phage_tail_fibre_N"/>
</dbReference>
<dbReference type="AlphaFoldDB" id="A0A4R1PML4"/>
<organism evidence="2 3">
    <name type="scientific">Azotobacter chroococcum</name>
    <dbReference type="NCBI Taxonomy" id="353"/>
    <lineage>
        <taxon>Bacteria</taxon>
        <taxon>Pseudomonadati</taxon>
        <taxon>Pseudomonadota</taxon>
        <taxon>Gammaproteobacteria</taxon>
        <taxon>Pseudomonadales</taxon>
        <taxon>Pseudomonadaceae</taxon>
        <taxon>Azotobacter</taxon>
    </lineage>
</organism>
<dbReference type="EMBL" id="SMMU01000007">
    <property type="protein sequence ID" value="TCL32534.1"/>
    <property type="molecule type" value="Genomic_DNA"/>
</dbReference>
<dbReference type="Proteomes" id="UP000295169">
    <property type="component" value="Unassembled WGS sequence"/>
</dbReference>
<evidence type="ECO:0000313" key="3">
    <source>
        <dbReference type="Proteomes" id="UP000295169"/>
    </source>
</evidence>
<evidence type="ECO:0000259" key="1">
    <source>
        <dbReference type="Pfam" id="PF12571"/>
    </source>
</evidence>
<proteinExistence type="predicted"/>
<dbReference type="Pfam" id="PF12571">
    <property type="entry name" value="Phage_tail_fib"/>
    <property type="match status" value="1"/>
</dbReference>
<gene>
    <name evidence="2" type="ORF">EV691_10760</name>
</gene>
<dbReference type="RefSeq" id="WP_131302370.1">
    <property type="nucleotide sequence ID" value="NZ_JBHLST010000116.1"/>
</dbReference>
<dbReference type="PANTHER" id="PTHR35191:SF1">
    <property type="entry name" value="PROPHAGE SIDE TAIL FIBER PROTEIN HOMOLOG STFQ-RELATED"/>
    <property type="match status" value="1"/>
</dbReference>
<evidence type="ECO:0000313" key="2">
    <source>
        <dbReference type="EMBL" id="TCL32534.1"/>
    </source>
</evidence>
<accession>A0A4R1PML4</accession>
<comment type="caution">
    <text evidence="2">The sequence shown here is derived from an EMBL/GenBank/DDBJ whole genome shotgun (WGS) entry which is preliminary data.</text>
</comment>
<dbReference type="PANTHER" id="PTHR35191">
    <property type="entry name" value="PROPHAGE SIDE TAIL FIBER PROTEIN HOMOLOG STFQ-RELATED"/>
    <property type="match status" value="1"/>
</dbReference>
<dbReference type="InterPro" id="IPR051934">
    <property type="entry name" value="Phage_Tail_Fiber_Structural"/>
</dbReference>
<protein>
    <submittedName>
        <fullName evidence="2">Tail-collar fiber protein</fullName>
    </submittedName>
</protein>
<feature type="domain" description="Phage tail fibre protein N-terminal" evidence="1">
    <location>
        <begin position="4"/>
        <end position="132"/>
    </location>
</feature>
<name>A0A4R1PML4_9GAMM</name>